<keyword evidence="11" id="KW-0472">Membrane</keyword>
<evidence type="ECO:0000256" key="4">
    <source>
        <dbReference type="ARBA" id="ARBA00022448"/>
    </source>
</evidence>
<dbReference type="Proteomes" id="UP001190700">
    <property type="component" value="Unassembled WGS sequence"/>
</dbReference>
<dbReference type="GO" id="GO:0015031">
    <property type="term" value="P:protein transport"/>
    <property type="evidence" value="ECO:0007669"/>
    <property type="project" value="UniProtKB-KW"/>
</dbReference>
<dbReference type="GO" id="GO:0006999">
    <property type="term" value="P:nuclear pore organization"/>
    <property type="evidence" value="ECO:0007669"/>
    <property type="project" value="TreeGrafter"/>
</dbReference>
<evidence type="ECO:0000313" key="14">
    <source>
        <dbReference type="Proteomes" id="UP001190700"/>
    </source>
</evidence>
<dbReference type="InterPro" id="IPR019049">
    <property type="entry name" value="Nucleoporin_prot_Ndc1/Nup"/>
</dbReference>
<evidence type="ECO:0000256" key="1">
    <source>
        <dbReference type="ARBA" id="ARBA00004232"/>
    </source>
</evidence>
<proteinExistence type="inferred from homology"/>
<keyword evidence="6" id="KW-0509">mRNA transport</keyword>
<organism evidence="13 14">
    <name type="scientific">Cymbomonas tetramitiformis</name>
    <dbReference type="NCBI Taxonomy" id="36881"/>
    <lineage>
        <taxon>Eukaryota</taxon>
        <taxon>Viridiplantae</taxon>
        <taxon>Chlorophyta</taxon>
        <taxon>Pyramimonadophyceae</taxon>
        <taxon>Pyramimonadales</taxon>
        <taxon>Pyramimonadaceae</taxon>
        <taxon>Cymbomonas</taxon>
    </lineage>
</organism>
<keyword evidence="7" id="KW-0653">Protein transport</keyword>
<evidence type="ECO:0000256" key="6">
    <source>
        <dbReference type="ARBA" id="ARBA00022816"/>
    </source>
</evidence>
<keyword evidence="12" id="KW-0539">Nucleus</keyword>
<keyword evidence="9" id="KW-0811">Translocation</keyword>
<keyword evidence="5" id="KW-0812">Transmembrane</keyword>
<keyword evidence="8" id="KW-1133">Transmembrane helix</keyword>
<evidence type="ECO:0000256" key="8">
    <source>
        <dbReference type="ARBA" id="ARBA00022989"/>
    </source>
</evidence>
<dbReference type="PANTHER" id="PTHR13269">
    <property type="entry name" value="NUCLEOPORIN NDC1"/>
    <property type="match status" value="1"/>
</dbReference>
<evidence type="ECO:0000256" key="7">
    <source>
        <dbReference type="ARBA" id="ARBA00022927"/>
    </source>
</evidence>
<name>A0AAE0FH00_9CHLO</name>
<comment type="subcellular location">
    <subcellularLocation>
        <location evidence="1">Nucleus membrane</location>
        <topology evidence="1">Multi-pass membrane protein</topology>
    </subcellularLocation>
    <subcellularLocation>
        <location evidence="2">Nucleus</location>
        <location evidence="2">Nuclear pore complex</location>
    </subcellularLocation>
</comment>
<evidence type="ECO:0000256" key="12">
    <source>
        <dbReference type="ARBA" id="ARBA00023242"/>
    </source>
</evidence>
<evidence type="ECO:0000256" key="2">
    <source>
        <dbReference type="ARBA" id="ARBA00004567"/>
    </source>
</evidence>
<evidence type="ECO:0000313" key="13">
    <source>
        <dbReference type="EMBL" id="KAK3259508.1"/>
    </source>
</evidence>
<keyword evidence="10" id="KW-0906">Nuclear pore complex</keyword>
<comment type="caution">
    <text evidence="13">The sequence shown here is derived from an EMBL/GenBank/DDBJ whole genome shotgun (WGS) entry which is preliminary data.</text>
</comment>
<reference evidence="13 14" key="1">
    <citation type="journal article" date="2015" name="Genome Biol. Evol.">
        <title>Comparative Genomics of a Bacterivorous Green Alga Reveals Evolutionary Causalities and Consequences of Phago-Mixotrophic Mode of Nutrition.</title>
        <authorList>
            <person name="Burns J.A."/>
            <person name="Paasch A."/>
            <person name="Narechania A."/>
            <person name="Kim E."/>
        </authorList>
    </citation>
    <scope>NUCLEOTIDE SEQUENCE [LARGE SCALE GENOMIC DNA]</scope>
    <source>
        <strain evidence="13 14">PLY_AMNH</strain>
    </source>
</reference>
<evidence type="ECO:0000256" key="3">
    <source>
        <dbReference type="ARBA" id="ARBA00005760"/>
    </source>
</evidence>
<sequence length="210" mass="22980">MQVAAPLMKTKRLDMLDTESPKQSAIAAASWFLRTNFQLCMWAVEIVGGMVVAAKTEDEFGTIQLRDLSLGAMTSSLLSCLLALRLVVAHAEECRGMLGGGGLLSLPPTSSVGFPKCVPLCAQRSRRNHREVSDQVDQNVLRALYKPTCALADMVQGALYRVVREYGDNLLGALEHYNAETCAKQPPPSGTFGSYIQRRDLLKSMLSQCR</sequence>
<dbReference type="PANTHER" id="PTHR13269:SF6">
    <property type="entry name" value="NUCLEOPORIN NDC1"/>
    <property type="match status" value="1"/>
</dbReference>
<evidence type="ECO:0000256" key="9">
    <source>
        <dbReference type="ARBA" id="ARBA00023010"/>
    </source>
</evidence>
<accession>A0AAE0FH00</accession>
<dbReference type="GO" id="GO:0070762">
    <property type="term" value="C:nuclear pore transmembrane ring"/>
    <property type="evidence" value="ECO:0007669"/>
    <property type="project" value="TreeGrafter"/>
</dbReference>
<dbReference type="EMBL" id="LGRX02018681">
    <property type="protein sequence ID" value="KAK3259508.1"/>
    <property type="molecule type" value="Genomic_DNA"/>
</dbReference>
<keyword evidence="4" id="KW-0813">Transport</keyword>
<dbReference type="GO" id="GO:0051028">
    <property type="term" value="P:mRNA transport"/>
    <property type="evidence" value="ECO:0007669"/>
    <property type="project" value="UniProtKB-KW"/>
</dbReference>
<keyword evidence="14" id="KW-1185">Reference proteome</keyword>
<dbReference type="GO" id="GO:0031965">
    <property type="term" value="C:nuclear membrane"/>
    <property type="evidence" value="ECO:0007669"/>
    <property type="project" value="UniProtKB-SubCell"/>
</dbReference>
<dbReference type="GO" id="GO:0030674">
    <property type="term" value="F:protein-macromolecule adaptor activity"/>
    <property type="evidence" value="ECO:0007669"/>
    <property type="project" value="TreeGrafter"/>
</dbReference>
<gene>
    <name evidence="13" type="ORF">CYMTET_31496</name>
</gene>
<evidence type="ECO:0000256" key="10">
    <source>
        <dbReference type="ARBA" id="ARBA00023132"/>
    </source>
</evidence>
<comment type="similarity">
    <text evidence="3">Belongs to the NDC1 family.</text>
</comment>
<evidence type="ECO:0000256" key="5">
    <source>
        <dbReference type="ARBA" id="ARBA00022692"/>
    </source>
</evidence>
<evidence type="ECO:0000256" key="11">
    <source>
        <dbReference type="ARBA" id="ARBA00023136"/>
    </source>
</evidence>
<dbReference type="AlphaFoldDB" id="A0AAE0FH00"/>
<protein>
    <submittedName>
        <fullName evidence="13">Uncharacterized protein</fullName>
    </submittedName>
</protein>